<sequence>MLKLYEITGEYLTLCQIAEDTDVDATVFADTFASIQGELEVKADSYAMIITNLNGDVEKIDKEIERLTHMKKVLKNRSDHLKNNLENAMKMMDVRKLKTDFHSYSIQKNPQSLSIIDESKISAEYLISQDPKLDRKRLLADVKANPEVFAGIAETKQTESLRIR</sequence>
<dbReference type="EMBL" id="BK014792">
    <property type="protein sequence ID" value="DAD75888.1"/>
    <property type="molecule type" value="Genomic_DNA"/>
</dbReference>
<evidence type="ECO:0000313" key="2">
    <source>
        <dbReference type="EMBL" id="DAD75888.1"/>
    </source>
</evidence>
<dbReference type="Pfam" id="PF05565">
    <property type="entry name" value="Sipho_Gp157"/>
    <property type="match status" value="1"/>
</dbReference>
<keyword evidence="1" id="KW-0175">Coiled coil</keyword>
<name>A0A8S5M162_9CAUD</name>
<organism evidence="2">
    <name type="scientific">Siphoviridae sp. ctLAw30</name>
    <dbReference type="NCBI Taxonomy" id="2826249"/>
    <lineage>
        <taxon>Viruses</taxon>
        <taxon>Duplodnaviria</taxon>
        <taxon>Heunggongvirae</taxon>
        <taxon>Uroviricota</taxon>
        <taxon>Caudoviricetes</taxon>
    </lineage>
</organism>
<reference evidence="2" key="1">
    <citation type="journal article" date="2021" name="Proc. Natl. Acad. Sci. U.S.A.">
        <title>A Catalog of Tens of Thousands of Viruses from Human Metagenomes Reveals Hidden Associations with Chronic Diseases.</title>
        <authorList>
            <person name="Tisza M.J."/>
            <person name="Buck C.B."/>
        </authorList>
    </citation>
    <scope>NUCLEOTIDE SEQUENCE</scope>
    <source>
        <strain evidence="2">CtLAw30</strain>
    </source>
</reference>
<evidence type="ECO:0000256" key="1">
    <source>
        <dbReference type="SAM" id="Coils"/>
    </source>
</evidence>
<protein>
    <submittedName>
        <fullName evidence="2">Resistance protein</fullName>
    </submittedName>
</protein>
<accession>A0A8S5M162</accession>
<proteinExistence type="predicted"/>
<feature type="coiled-coil region" evidence="1">
    <location>
        <begin position="50"/>
        <end position="91"/>
    </location>
</feature>
<dbReference type="InterPro" id="IPR008840">
    <property type="entry name" value="Sipho_Gp157"/>
</dbReference>